<keyword evidence="1" id="KW-0489">Methyltransferase</keyword>
<proteinExistence type="predicted"/>
<dbReference type="InterPro" id="IPR050362">
    <property type="entry name" value="Cation-dep_OMT"/>
</dbReference>
<dbReference type="PANTHER" id="PTHR10509">
    <property type="entry name" value="O-METHYLTRANSFERASE-RELATED"/>
    <property type="match status" value="1"/>
</dbReference>
<reference evidence="4 5" key="1">
    <citation type="submission" date="2019-05" db="EMBL/GenBank/DDBJ databases">
        <title>Mycolicibacterium sphagni ENV482 genome assembly.</title>
        <authorList>
            <person name="Chen W."/>
            <person name="Faulkner N.W."/>
            <person name="Hyman M.R."/>
        </authorList>
    </citation>
    <scope>NUCLEOTIDE SEQUENCE [LARGE SCALE GENOMIC DNA]</scope>
    <source>
        <strain evidence="4 5">ENV482</strain>
    </source>
</reference>
<evidence type="ECO:0000313" key="5">
    <source>
        <dbReference type="Proteomes" id="UP000708347"/>
    </source>
</evidence>
<evidence type="ECO:0000256" key="1">
    <source>
        <dbReference type="ARBA" id="ARBA00022603"/>
    </source>
</evidence>
<keyword evidence="3" id="KW-0949">S-adenosyl-L-methionine</keyword>
<evidence type="ECO:0000256" key="3">
    <source>
        <dbReference type="ARBA" id="ARBA00022691"/>
    </source>
</evidence>
<dbReference type="InterPro" id="IPR002935">
    <property type="entry name" value="SAM_O-MeTrfase"/>
</dbReference>
<name>A0ABX2K012_9MYCO</name>
<comment type="caution">
    <text evidence="4">The sequence shown here is derived from an EMBL/GenBank/DDBJ whole genome shotgun (WGS) entry which is preliminary data.</text>
</comment>
<dbReference type="CDD" id="cd02440">
    <property type="entry name" value="AdoMet_MTases"/>
    <property type="match status" value="1"/>
</dbReference>
<dbReference type="PANTHER" id="PTHR10509:SF14">
    <property type="entry name" value="CAFFEOYL-COA O-METHYLTRANSFERASE 3-RELATED"/>
    <property type="match status" value="1"/>
</dbReference>
<dbReference type="Pfam" id="PF01596">
    <property type="entry name" value="Methyltransf_3"/>
    <property type="match status" value="1"/>
</dbReference>
<evidence type="ECO:0000256" key="2">
    <source>
        <dbReference type="ARBA" id="ARBA00022679"/>
    </source>
</evidence>
<dbReference type="RefSeq" id="WP_174399166.1">
    <property type="nucleotide sequence ID" value="NZ_VBSB01000010.1"/>
</dbReference>
<keyword evidence="5" id="KW-1185">Reference proteome</keyword>
<protein>
    <submittedName>
        <fullName evidence="4">O-methyltransferase</fullName>
    </submittedName>
</protein>
<dbReference type="PROSITE" id="PS51682">
    <property type="entry name" value="SAM_OMT_I"/>
    <property type="match status" value="1"/>
</dbReference>
<dbReference type="Gene3D" id="3.40.50.150">
    <property type="entry name" value="Vaccinia Virus protein VP39"/>
    <property type="match status" value="1"/>
</dbReference>
<keyword evidence="2" id="KW-0808">Transferase</keyword>
<dbReference type="EMBL" id="VBSB01000010">
    <property type="protein sequence ID" value="NTY61409.1"/>
    <property type="molecule type" value="Genomic_DNA"/>
</dbReference>
<dbReference type="InterPro" id="IPR029063">
    <property type="entry name" value="SAM-dependent_MTases_sf"/>
</dbReference>
<sequence>MSDTIGPDDWQPVDALLDRLLLDEDPILAAALADSTAAGLPAIEVSPQSGQLLYLLTRISGARRVLEIGTLGGYSTICLARGVGAEGSVVTLEYEPRHAEVARINLERAGVADRVEVVVGAALDSLPGLTGQFDLVFIDADKENSSAYVQWAIDLGRPGTVIVVDNVVRHARILDPAPGDAQARGVRDMLEMVGAHPRLDIAAIQTLGVKGWDGFAVAVVT</sequence>
<organism evidence="4 5">
    <name type="scientific">Mycolicibacterium sphagni</name>
    <dbReference type="NCBI Taxonomy" id="1786"/>
    <lineage>
        <taxon>Bacteria</taxon>
        <taxon>Bacillati</taxon>
        <taxon>Actinomycetota</taxon>
        <taxon>Actinomycetes</taxon>
        <taxon>Mycobacteriales</taxon>
        <taxon>Mycobacteriaceae</taxon>
        <taxon>Mycolicibacterium</taxon>
    </lineage>
</organism>
<dbReference type="Proteomes" id="UP000708347">
    <property type="component" value="Unassembled WGS sequence"/>
</dbReference>
<dbReference type="SUPFAM" id="SSF53335">
    <property type="entry name" value="S-adenosyl-L-methionine-dependent methyltransferases"/>
    <property type="match status" value="1"/>
</dbReference>
<evidence type="ECO:0000313" key="4">
    <source>
        <dbReference type="EMBL" id="NTY61409.1"/>
    </source>
</evidence>
<accession>A0ABX2K012</accession>
<gene>
    <name evidence="4" type="ORF">FEG63_17840</name>
</gene>